<keyword evidence="2 10" id="KW-0444">Lipid biosynthesis</keyword>
<dbReference type="GO" id="GO:0042761">
    <property type="term" value="P:very long-chain fatty acid biosynthetic process"/>
    <property type="evidence" value="ECO:0007669"/>
    <property type="project" value="TreeGrafter"/>
</dbReference>
<dbReference type="PANTHER" id="PTHR11157:SF69">
    <property type="entry name" value="ELONGATION OF VERY LONG CHAIN FATTY ACIDS PROTEIN 7"/>
    <property type="match status" value="1"/>
</dbReference>
<evidence type="ECO:0000256" key="5">
    <source>
        <dbReference type="ARBA" id="ARBA00022832"/>
    </source>
</evidence>
<name>A0A5B7GDD2_PORTR</name>
<keyword evidence="5 10" id="KW-0276">Fatty acid metabolism</keyword>
<evidence type="ECO:0000313" key="11">
    <source>
        <dbReference type="EMBL" id="MPC58041.1"/>
    </source>
</evidence>
<proteinExistence type="inferred from homology"/>
<evidence type="ECO:0000256" key="8">
    <source>
        <dbReference type="ARBA" id="ARBA00023136"/>
    </source>
</evidence>
<evidence type="ECO:0000313" key="12">
    <source>
        <dbReference type="Proteomes" id="UP000324222"/>
    </source>
</evidence>
<dbReference type="GO" id="GO:0034625">
    <property type="term" value="P:fatty acid elongation, monounsaturated fatty acid"/>
    <property type="evidence" value="ECO:0007669"/>
    <property type="project" value="TreeGrafter"/>
</dbReference>
<comment type="caution">
    <text evidence="10">Lacks conserved residue(s) required for the propagation of feature annotation.</text>
</comment>
<dbReference type="OrthoDB" id="434092at2759"/>
<dbReference type="Pfam" id="PF01151">
    <property type="entry name" value="ELO"/>
    <property type="match status" value="1"/>
</dbReference>
<reference evidence="11 12" key="1">
    <citation type="submission" date="2019-05" db="EMBL/GenBank/DDBJ databases">
        <title>Another draft genome of Portunus trituberculatus and its Hox gene families provides insights of decapod evolution.</title>
        <authorList>
            <person name="Jeong J.-H."/>
            <person name="Song I."/>
            <person name="Kim S."/>
            <person name="Choi T."/>
            <person name="Kim D."/>
            <person name="Ryu S."/>
            <person name="Kim W."/>
        </authorList>
    </citation>
    <scope>NUCLEOTIDE SEQUENCE [LARGE SCALE GENOMIC DNA]</scope>
    <source>
        <tissue evidence="11">Muscle</tissue>
    </source>
</reference>
<protein>
    <recommendedName>
        <fullName evidence="10">Elongation of very long chain fatty acids protein</fullName>
        <ecNumber evidence="10">2.3.1.199</ecNumber>
    </recommendedName>
    <alternativeName>
        <fullName evidence="10">Very-long-chain 3-oxoacyl-CoA synthase</fullName>
    </alternativeName>
</protein>
<evidence type="ECO:0000256" key="9">
    <source>
        <dbReference type="ARBA" id="ARBA00023160"/>
    </source>
</evidence>
<keyword evidence="7 10" id="KW-0443">Lipid metabolism</keyword>
<dbReference type="GO" id="GO:0034626">
    <property type="term" value="P:fatty acid elongation, polyunsaturated fatty acid"/>
    <property type="evidence" value="ECO:0007669"/>
    <property type="project" value="TreeGrafter"/>
</dbReference>
<evidence type="ECO:0000256" key="10">
    <source>
        <dbReference type="RuleBase" id="RU361115"/>
    </source>
</evidence>
<comment type="similarity">
    <text evidence="10">Belongs to the ELO family.</text>
</comment>
<gene>
    <name evidence="11" type="primary">Elovl1</name>
    <name evidence="11" type="ORF">E2C01_052033</name>
</gene>
<dbReference type="GO" id="GO:0019367">
    <property type="term" value="P:fatty acid elongation, saturated fatty acid"/>
    <property type="evidence" value="ECO:0007669"/>
    <property type="project" value="TreeGrafter"/>
</dbReference>
<sequence>MVRRCPNIKVLSDDAPTYWLILLTFLLPQAGIAGWFGSYSFICQPCDFSNSPSALKMLRAAISYHASKFLDFFDTIFFVLNHKYSHVSLLHVAHHALMPVGLWYGVRHEPGKFCFMLCRHDKISFNRFL</sequence>
<dbReference type="EC" id="2.3.1.199" evidence="10"/>
<keyword evidence="9 10" id="KW-0275">Fatty acid biosynthesis</keyword>
<dbReference type="GO" id="GO:0030148">
    <property type="term" value="P:sphingolipid biosynthetic process"/>
    <property type="evidence" value="ECO:0007669"/>
    <property type="project" value="TreeGrafter"/>
</dbReference>
<dbReference type="GO" id="GO:0009922">
    <property type="term" value="F:fatty acid elongase activity"/>
    <property type="evidence" value="ECO:0007669"/>
    <property type="project" value="UniProtKB-EC"/>
</dbReference>
<organism evidence="11 12">
    <name type="scientific">Portunus trituberculatus</name>
    <name type="common">Swimming crab</name>
    <name type="synonym">Neptunus trituberculatus</name>
    <dbReference type="NCBI Taxonomy" id="210409"/>
    <lineage>
        <taxon>Eukaryota</taxon>
        <taxon>Metazoa</taxon>
        <taxon>Ecdysozoa</taxon>
        <taxon>Arthropoda</taxon>
        <taxon>Crustacea</taxon>
        <taxon>Multicrustacea</taxon>
        <taxon>Malacostraca</taxon>
        <taxon>Eumalacostraca</taxon>
        <taxon>Eucarida</taxon>
        <taxon>Decapoda</taxon>
        <taxon>Pleocyemata</taxon>
        <taxon>Brachyura</taxon>
        <taxon>Eubrachyura</taxon>
        <taxon>Portunoidea</taxon>
        <taxon>Portunidae</taxon>
        <taxon>Portuninae</taxon>
        <taxon>Portunus</taxon>
    </lineage>
</organism>
<evidence type="ECO:0000256" key="7">
    <source>
        <dbReference type="ARBA" id="ARBA00023098"/>
    </source>
</evidence>
<dbReference type="InterPro" id="IPR002076">
    <property type="entry name" value="ELO_fam"/>
</dbReference>
<evidence type="ECO:0000256" key="4">
    <source>
        <dbReference type="ARBA" id="ARBA00022692"/>
    </source>
</evidence>
<keyword evidence="8 10" id="KW-0472">Membrane</keyword>
<comment type="caution">
    <text evidence="11">The sequence shown here is derived from an EMBL/GenBank/DDBJ whole genome shotgun (WGS) entry which is preliminary data.</text>
</comment>
<feature type="transmembrane region" description="Helical" evidence="10">
    <location>
        <begin position="20"/>
        <end position="42"/>
    </location>
</feature>
<dbReference type="GO" id="GO:0005789">
    <property type="term" value="C:endoplasmic reticulum membrane"/>
    <property type="evidence" value="ECO:0007669"/>
    <property type="project" value="TreeGrafter"/>
</dbReference>
<dbReference type="Proteomes" id="UP000324222">
    <property type="component" value="Unassembled WGS sequence"/>
</dbReference>
<evidence type="ECO:0000256" key="1">
    <source>
        <dbReference type="ARBA" id="ARBA00004141"/>
    </source>
</evidence>
<evidence type="ECO:0000256" key="3">
    <source>
        <dbReference type="ARBA" id="ARBA00022679"/>
    </source>
</evidence>
<dbReference type="PANTHER" id="PTHR11157">
    <property type="entry name" value="FATTY ACID ACYL TRANSFERASE-RELATED"/>
    <property type="match status" value="1"/>
</dbReference>
<keyword evidence="4 10" id="KW-0812">Transmembrane</keyword>
<comment type="catalytic activity">
    <reaction evidence="10">
        <text>a very-long-chain acyl-CoA + malonyl-CoA + H(+) = a very-long-chain 3-oxoacyl-CoA + CO2 + CoA</text>
        <dbReference type="Rhea" id="RHEA:32727"/>
        <dbReference type="ChEBI" id="CHEBI:15378"/>
        <dbReference type="ChEBI" id="CHEBI:16526"/>
        <dbReference type="ChEBI" id="CHEBI:57287"/>
        <dbReference type="ChEBI" id="CHEBI:57384"/>
        <dbReference type="ChEBI" id="CHEBI:90725"/>
        <dbReference type="ChEBI" id="CHEBI:90736"/>
        <dbReference type="EC" id="2.3.1.199"/>
    </reaction>
</comment>
<accession>A0A5B7GDD2</accession>
<keyword evidence="3 10" id="KW-0808">Transferase</keyword>
<dbReference type="EMBL" id="VSRR010015309">
    <property type="protein sequence ID" value="MPC58041.1"/>
    <property type="molecule type" value="Genomic_DNA"/>
</dbReference>
<evidence type="ECO:0000256" key="2">
    <source>
        <dbReference type="ARBA" id="ARBA00022516"/>
    </source>
</evidence>
<comment type="subcellular location">
    <subcellularLocation>
        <location evidence="1">Membrane</location>
        <topology evidence="1">Multi-pass membrane protein</topology>
    </subcellularLocation>
</comment>
<evidence type="ECO:0000256" key="6">
    <source>
        <dbReference type="ARBA" id="ARBA00022989"/>
    </source>
</evidence>
<dbReference type="AlphaFoldDB" id="A0A5B7GDD2"/>
<keyword evidence="12" id="KW-1185">Reference proteome</keyword>
<keyword evidence="6 10" id="KW-1133">Transmembrane helix</keyword>